<dbReference type="PANTHER" id="PTHR43537:SF20">
    <property type="entry name" value="HTH-TYPE TRANSCRIPTIONAL REPRESSOR GLAR"/>
    <property type="match status" value="1"/>
</dbReference>
<evidence type="ECO:0000313" key="6">
    <source>
        <dbReference type="Proteomes" id="UP000056968"/>
    </source>
</evidence>
<dbReference type="InterPro" id="IPR000524">
    <property type="entry name" value="Tscrpt_reg_HTH_GntR"/>
</dbReference>
<gene>
    <name evidence="5" type="ORF">ATN00_08800</name>
</gene>
<dbReference type="GO" id="GO:0003677">
    <property type="term" value="F:DNA binding"/>
    <property type="evidence" value="ECO:0007669"/>
    <property type="project" value="UniProtKB-KW"/>
</dbReference>
<dbReference type="RefSeq" id="WP_062064009.1">
    <property type="nucleotide sequence ID" value="NZ_CP013264.1"/>
</dbReference>
<dbReference type="GO" id="GO:0003700">
    <property type="term" value="F:DNA-binding transcription factor activity"/>
    <property type="evidence" value="ECO:0007669"/>
    <property type="project" value="InterPro"/>
</dbReference>
<sequence>MKPARSITEQIYRQLKLELLQCRLKPGERLRTNELSARFGVSLSGIREALSRLSADGLVETDPQRGFRAAPLSRQDLLALTEAAIAIDSICIRQSLKQGNKSWEQRLIKARDKVLSSVVMSDAGGRLNMQFMADHHDFHQALVAACDNRWLLKMRDTCNLQAERYRQLCVPRSPSLDQINAGYREITEAAIARDGDRASELMAVQFERNAQRFLDALEDMDSLVFWSDHDERGADETVNAF</sequence>
<name>A0A0S3EYB0_9SPHN</name>
<reference evidence="5 6" key="1">
    <citation type="submission" date="2015-11" db="EMBL/GenBank/DDBJ databases">
        <title>A Two-component Flavoprotein Monooxygenase System MeaXY Responsible for para-Hydroxylation of 2-Methyl-6-ethylaniline and 2,6-Diethylaniline in Sphingobium baderi DE-13.</title>
        <authorList>
            <person name="Cheng M."/>
            <person name="Meng Q."/>
            <person name="Yang Y."/>
            <person name="Chu C."/>
            <person name="Yan X."/>
            <person name="He J."/>
            <person name="Li S."/>
        </authorList>
    </citation>
    <scope>NUCLEOTIDE SEQUENCE [LARGE SCALE GENOMIC DNA]</scope>
    <source>
        <strain evidence="5 6">DE-13</strain>
    </source>
</reference>
<dbReference type="CDD" id="cd07377">
    <property type="entry name" value="WHTH_GntR"/>
    <property type="match status" value="1"/>
</dbReference>
<dbReference type="SMART" id="SM00895">
    <property type="entry name" value="FCD"/>
    <property type="match status" value="1"/>
</dbReference>
<dbReference type="Proteomes" id="UP000056968">
    <property type="component" value="Chromosome"/>
</dbReference>
<keyword evidence="3" id="KW-0804">Transcription</keyword>
<evidence type="ECO:0000313" key="5">
    <source>
        <dbReference type="EMBL" id="ALR20390.1"/>
    </source>
</evidence>
<dbReference type="PROSITE" id="PS50949">
    <property type="entry name" value="HTH_GNTR"/>
    <property type="match status" value="1"/>
</dbReference>
<dbReference type="InterPro" id="IPR011711">
    <property type="entry name" value="GntR_C"/>
</dbReference>
<evidence type="ECO:0000259" key="4">
    <source>
        <dbReference type="PROSITE" id="PS50949"/>
    </source>
</evidence>
<dbReference type="KEGG" id="sbd:ATN00_08800"/>
<dbReference type="Pfam" id="PF07729">
    <property type="entry name" value="FCD"/>
    <property type="match status" value="1"/>
</dbReference>
<protein>
    <recommendedName>
        <fullName evidence="4">HTH gntR-type domain-containing protein</fullName>
    </recommendedName>
</protein>
<keyword evidence="1" id="KW-0805">Transcription regulation</keyword>
<dbReference type="SUPFAM" id="SSF46785">
    <property type="entry name" value="Winged helix' DNA-binding domain"/>
    <property type="match status" value="1"/>
</dbReference>
<keyword evidence="6" id="KW-1185">Reference proteome</keyword>
<feature type="domain" description="HTH gntR-type" evidence="4">
    <location>
        <begin position="5"/>
        <end position="72"/>
    </location>
</feature>
<dbReference type="Gene3D" id="1.20.120.530">
    <property type="entry name" value="GntR ligand-binding domain-like"/>
    <property type="match status" value="1"/>
</dbReference>
<dbReference type="InterPro" id="IPR036388">
    <property type="entry name" value="WH-like_DNA-bd_sf"/>
</dbReference>
<dbReference type="InterPro" id="IPR036390">
    <property type="entry name" value="WH_DNA-bd_sf"/>
</dbReference>
<organism evidence="5 6">
    <name type="scientific">Sphingobium baderi</name>
    <dbReference type="NCBI Taxonomy" id="1332080"/>
    <lineage>
        <taxon>Bacteria</taxon>
        <taxon>Pseudomonadati</taxon>
        <taxon>Pseudomonadota</taxon>
        <taxon>Alphaproteobacteria</taxon>
        <taxon>Sphingomonadales</taxon>
        <taxon>Sphingomonadaceae</taxon>
        <taxon>Sphingobium</taxon>
    </lineage>
</organism>
<evidence type="ECO:0000256" key="3">
    <source>
        <dbReference type="ARBA" id="ARBA00023163"/>
    </source>
</evidence>
<dbReference type="SMART" id="SM00345">
    <property type="entry name" value="HTH_GNTR"/>
    <property type="match status" value="1"/>
</dbReference>
<dbReference type="PANTHER" id="PTHR43537">
    <property type="entry name" value="TRANSCRIPTIONAL REGULATOR, GNTR FAMILY"/>
    <property type="match status" value="1"/>
</dbReference>
<accession>A0A0S3EYB0</accession>
<dbReference type="OrthoDB" id="8638122at2"/>
<dbReference type="EMBL" id="CP013264">
    <property type="protein sequence ID" value="ALR20390.1"/>
    <property type="molecule type" value="Genomic_DNA"/>
</dbReference>
<dbReference type="Pfam" id="PF00392">
    <property type="entry name" value="GntR"/>
    <property type="match status" value="1"/>
</dbReference>
<keyword evidence="2" id="KW-0238">DNA-binding</keyword>
<evidence type="ECO:0000256" key="1">
    <source>
        <dbReference type="ARBA" id="ARBA00023015"/>
    </source>
</evidence>
<evidence type="ECO:0000256" key="2">
    <source>
        <dbReference type="ARBA" id="ARBA00023125"/>
    </source>
</evidence>
<dbReference type="SUPFAM" id="SSF48008">
    <property type="entry name" value="GntR ligand-binding domain-like"/>
    <property type="match status" value="1"/>
</dbReference>
<dbReference type="AlphaFoldDB" id="A0A0S3EYB0"/>
<dbReference type="STRING" id="1332080.ATN00_08800"/>
<dbReference type="Gene3D" id="1.10.10.10">
    <property type="entry name" value="Winged helix-like DNA-binding domain superfamily/Winged helix DNA-binding domain"/>
    <property type="match status" value="1"/>
</dbReference>
<dbReference type="InterPro" id="IPR008920">
    <property type="entry name" value="TF_FadR/GntR_C"/>
</dbReference>
<proteinExistence type="predicted"/>